<accession>A0A2B4S398</accession>
<dbReference type="GO" id="GO:0005737">
    <property type="term" value="C:cytoplasm"/>
    <property type="evidence" value="ECO:0007669"/>
    <property type="project" value="TreeGrafter"/>
</dbReference>
<proteinExistence type="predicted"/>
<evidence type="ECO:0000256" key="1">
    <source>
        <dbReference type="ARBA" id="ARBA00022490"/>
    </source>
</evidence>
<dbReference type="GO" id="GO:0008233">
    <property type="term" value="F:peptidase activity"/>
    <property type="evidence" value="ECO:0007669"/>
    <property type="project" value="UniProtKB-KW"/>
</dbReference>
<dbReference type="Gene3D" id="3.60.20.10">
    <property type="entry name" value="Glutamine Phosphoribosylpyrophosphate, subunit 1, domain 1"/>
    <property type="match status" value="1"/>
</dbReference>
<dbReference type="PANTHER" id="PTHR32194">
    <property type="entry name" value="METALLOPROTEASE TLDD"/>
    <property type="match status" value="1"/>
</dbReference>
<dbReference type="Pfam" id="PF00227">
    <property type="entry name" value="Proteasome"/>
    <property type="match status" value="1"/>
</dbReference>
<dbReference type="OrthoDB" id="7854943at2759"/>
<dbReference type="GO" id="GO:0051603">
    <property type="term" value="P:proteolysis involved in protein catabolic process"/>
    <property type="evidence" value="ECO:0007669"/>
    <property type="project" value="InterPro"/>
</dbReference>
<dbReference type="Proteomes" id="UP000225706">
    <property type="component" value="Unassembled WGS sequence"/>
</dbReference>
<protein>
    <submittedName>
        <fullName evidence="4">Proteasome subunit beta type-6</fullName>
    </submittedName>
</protein>
<name>A0A2B4S398_STYPI</name>
<dbReference type="SUPFAM" id="SSF56235">
    <property type="entry name" value="N-terminal nucleophile aminohydrolases (Ntn hydrolases)"/>
    <property type="match status" value="1"/>
</dbReference>
<keyword evidence="5" id="KW-1185">Reference proteome</keyword>
<keyword evidence="2" id="KW-0645">Protease</keyword>
<reference evidence="5" key="1">
    <citation type="journal article" date="2017" name="bioRxiv">
        <title>Comparative analysis of the genomes of Stylophora pistillata and Acropora digitifera provides evidence for extensive differences between species of corals.</title>
        <authorList>
            <person name="Voolstra C.R."/>
            <person name="Li Y."/>
            <person name="Liew Y.J."/>
            <person name="Baumgarten S."/>
            <person name="Zoccola D."/>
            <person name="Flot J.-F."/>
            <person name="Tambutte S."/>
            <person name="Allemand D."/>
            <person name="Aranda M."/>
        </authorList>
    </citation>
    <scope>NUCLEOTIDE SEQUENCE [LARGE SCALE GENOMIC DNA]</scope>
</reference>
<keyword evidence="1" id="KW-0963">Cytoplasm</keyword>
<keyword evidence="4" id="KW-0647">Proteasome</keyword>
<dbReference type="InterPro" id="IPR001353">
    <property type="entry name" value="Proteasome_sua/b"/>
</dbReference>
<gene>
    <name evidence="4" type="primary">Psmb6</name>
    <name evidence="4" type="ORF">AWC38_SpisGene11556</name>
</gene>
<dbReference type="STRING" id="50429.A0A2B4S398"/>
<evidence type="ECO:0000256" key="2">
    <source>
        <dbReference type="ARBA" id="ARBA00022670"/>
    </source>
</evidence>
<sequence>MAAMLQQGMRSHREQTMASDDYPDWLTAEHRTGTTIMAVEFNGGVVIGADSRTTTGAYIANRVTDKLTPVTDKVFCCRSGSAAATQAIADIAKYHLNFISIEMGEQPLVKTVANVFREVCYGNRDSLTAGIICAGWDKREGGQVFSIPLGGMCVRQPFAIGAVALAMSRDGSSGGIIRLAAIDESGIERRVILGNELPTFYEG</sequence>
<dbReference type="PANTHER" id="PTHR32194:SF0">
    <property type="entry name" value="ATP-DEPENDENT PROTEASE SUBUNIT HSLV"/>
    <property type="match status" value="1"/>
</dbReference>
<keyword evidence="3" id="KW-0378">Hydrolase</keyword>
<dbReference type="CDD" id="cd03762">
    <property type="entry name" value="proteasome_beta_type_6"/>
    <property type="match status" value="1"/>
</dbReference>
<dbReference type="AlphaFoldDB" id="A0A2B4S398"/>
<evidence type="ECO:0000313" key="5">
    <source>
        <dbReference type="Proteomes" id="UP000225706"/>
    </source>
</evidence>
<dbReference type="InterPro" id="IPR029055">
    <property type="entry name" value="Ntn_hydrolases_N"/>
</dbReference>
<dbReference type="EMBL" id="LSMT01000194">
    <property type="protein sequence ID" value="PFX23876.1"/>
    <property type="molecule type" value="Genomic_DNA"/>
</dbReference>
<dbReference type="GO" id="GO:0005839">
    <property type="term" value="C:proteasome core complex"/>
    <property type="evidence" value="ECO:0007669"/>
    <property type="project" value="InterPro"/>
</dbReference>
<evidence type="ECO:0000256" key="3">
    <source>
        <dbReference type="ARBA" id="ARBA00022801"/>
    </source>
</evidence>
<organism evidence="4 5">
    <name type="scientific">Stylophora pistillata</name>
    <name type="common">Smooth cauliflower coral</name>
    <dbReference type="NCBI Taxonomy" id="50429"/>
    <lineage>
        <taxon>Eukaryota</taxon>
        <taxon>Metazoa</taxon>
        <taxon>Cnidaria</taxon>
        <taxon>Anthozoa</taxon>
        <taxon>Hexacorallia</taxon>
        <taxon>Scleractinia</taxon>
        <taxon>Astrocoeniina</taxon>
        <taxon>Pocilloporidae</taxon>
        <taxon>Stylophora</taxon>
    </lineage>
</organism>
<dbReference type="InterPro" id="IPR023333">
    <property type="entry name" value="Proteasome_suB-type"/>
</dbReference>
<comment type="caution">
    <text evidence="4">The sequence shown here is derived from an EMBL/GenBank/DDBJ whole genome shotgun (WGS) entry which is preliminary data.</text>
</comment>
<evidence type="ECO:0000313" key="4">
    <source>
        <dbReference type="EMBL" id="PFX23876.1"/>
    </source>
</evidence>